<dbReference type="STRING" id="225324.SAMN02745126_03929"/>
<dbReference type="GO" id="GO:0016020">
    <property type="term" value="C:membrane"/>
    <property type="evidence" value="ECO:0007669"/>
    <property type="project" value="TreeGrafter"/>
</dbReference>
<dbReference type="PANTHER" id="PTHR43798">
    <property type="entry name" value="MONOACYLGLYCEROL LIPASE"/>
    <property type="match status" value="1"/>
</dbReference>
<evidence type="ECO:0000313" key="3">
    <source>
        <dbReference type="EMBL" id="SKA16959.1"/>
    </source>
</evidence>
<organism evidence="3 4">
    <name type="scientific">Enhydrobacter aerosaccus</name>
    <dbReference type="NCBI Taxonomy" id="225324"/>
    <lineage>
        <taxon>Bacteria</taxon>
        <taxon>Pseudomonadati</taxon>
        <taxon>Pseudomonadota</taxon>
        <taxon>Alphaproteobacteria</taxon>
        <taxon>Hyphomicrobiales</taxon>
        <taxon>Enhydrobacter</taxon>
    </lineage>
</organism>
<keyword evidence="1" id="KW-0378">Hydrolase</keyword>
<dbReference type="AlphaFoldDB" id="A0A1T4RLX3"/>
<dbReference type="Pfam" id="PF12697">
    <property type="entry name" value="Abhydrolase_6"/>
    <property type="match status" value="1"/>
</dbReference>
<feature type="domain" description="AB hydrolase-1" evidence="2">
    <location>
        <begin position="61"/>
        <end position="295"/>
    </location>
</feature>
<dbReference type="Gene3D" id="3.40.50.1820">
    <property type="entry name" value="alpha/beta hydrolase"/>
    <property type="match status" value="1"/>
</dbReference>
<dbReference type="PANTHER" id="PTHR43798:SF31">
    <property type="entry name" value="AB HYDROLASE SUPERFAMILY PROTEIN YCLE"/>
    <property type="match status" value="1"/>
</dbReference>
<dbReference type="SUPFAM" id="SSF53474">
    <property type="entry name" value="alpha/beta-Hydrolases"/>
    <property type="match status" value="1"/>
</dbReference>
<dbReference type="InterPro" id="IPR029058">
    <property type="entry name" value="AB_hydrolase_fold"/>
</dbReference>
<reference evidence="4" key="1">
    <citation type="submission" date="2017-02" db="EMBL/GenBank/DDBJ databases">
        <authorList>
            <person name="Varghese N."/>
            <person name="Submissions S."/>
        </authorList>
    </citation>
    <scope>NUCLEOTIDE SEQUENCE [LARGE SCALE GENOMIC DNA]</scope>
    <source>
        <strain evidence="4">ATCC 27094</strain>
    </source>
</reference>
<accession>A0A1T4RLX3</accession>
<evidence type="ECO:0000256" key="1">
    <source>
        <dbReference type="ARBA" id="ARBA00022801"/>
    </source>
</evidence>
<protein>
    <submittedName>
        <fullName evidence="3">Pimeloyl-ACP methyl ester carboxylesterase</fullName>
    </submittedName>
</protein>
<dbReference type="InterPro" id="IPR000073">
    <property type="entry name" value="AB_hydrolase_1"/>
</dbReference>
<name>A0A1T4RLX3_9HYPH</name>
<sequence length="303" mass="32680">MEFSRRVLFGTALGLGLAATQLRAQQQLSGSVEPGQPLAVRTPDGLRLSARAYGDPGHPEIVLVHGLGQSRLSWELQTDSALVQRFRIVTFDLRGHGDSDKPDEAPAYADGARWADDLGAVIAAAKLRRPTLVGWSLGGLVIGHYVARRGIDGIGGINLVNAVTKLSPDLLTQTSLDYAGRLASPDLSARTEAIARFLAACFAEMPSAEAFARMLVFNGMVPRAVQQGVVRIGNDGLDEAFARAPRLLVTFGAKDALTRPEMSRRLLTLNPRATLSIYEQAGHTPFYEDAERFNRELGDFASS</sequence>
<evidence type="ECO:0000259" key="2">
    <source>
        <dbReference type="Pfam" id="PF12697"/>
    </source>
</evidence>
<proteinExistence type="predicted"/>
<dbReference type="EMBL" id="FUWJ01000005">
    <property type="protein sequence ID" value="SKA16959.1"/>
    <property type="molecule type" value="Genomic_DNA"/>
</dbReference>
<gene>
    <name evidence="3" type="ORF">SAMN02745126_03929</name>
</gene>
<keyword evidence="4" id="KW-1185">Reference proteome</keyword>
<dbReference type="GO" id="GO:0016787">
    <property type="term" value="F:hydrolase activity"/>
    <property type="evidence" value="ECO:0007669"/>
    <property type="project" value="UniProtKB-KW"/>
</dbReference>
<evidence type="ECO:0000313" key="4">
    <source>
        <dbReference type="Proteomes" id="UP000190092"/>
    </source>
</evidence>
<dbReference type="Proteomes" id="UP000190092">
    <property type="component" value="Unassembled WGS sequence"/>
</dbReference>
<dbReference type="InterPro" id="IPR050266">
    <property type="entry name" value="AB_hydrolase_sf"/>
</dbReference>